<dbReference type="Proteomes" id="UP001221757">
    <property type="component" value="Unassembled WGS sequence"/>
</dbReference>
<dbReference type="AlphaFoldDB" id="A0AAD7CYK3"/>
<protein>
    <submittedName>
        <fullName evidence="2">Uncharacterized protein</fullName>
    </submittedName>
</protein>
<comment type="caution">
    <text evidence="2">The sequence shown here is derived from an EMBL/GenBank/DDBJ whole genome shotgun (WGS) entry which is preliminary data.</text>
</comment>
<evidence type="ECO:0000256" key="1">
    <source>
        <dbReference type="SAM" id="MobiDB-lite"/>
    </source>
</evidence>
<organism evidence="2 3">
    <name type="scientific">Mycena rosella</name>
    <name type="common">Pink bonnet</name>
    <name type="synonym">Agaricus rosellus</name>
    <dbReference type="NCBI Taxonomy" id="1033263"/>
    <lineage>
        <taxon>Eukaryota</taxon>
        <taxon>Fungi</taxon>
        <taxon>Dikarya</taxon>
        <taxon>Basidiomycota</taxon>
        <taxon>Agaricomycotina</taxon>
        <taxon>Agaricomycetes</taxon>
        <taxon>Agaricomycetidae</taxon>
        <taxon>Agaricales</taxon>
        <taxon>Marasmiineae</taxon>
        <taxon>Mycenaceae</taxon>
        <taxon>Mycena</taxon>
    </lineage>
</organism>
<keyword evidence="3" id="KW-1185">Reference proteome</keyword>
<proteinExistence type="predicted"/>
<gene>
    <name evidence="2" type="ORF">B0H17DRAFT_1142038</name>
</gene>
<dbReference type="EMBL" id="JARKIE010000185">
    <property type="protein sequence ID" value="KAJ7669698.1"/>
    <property type="molecule type" value="Genomic_DNA"/>
</dbReference>
<sequence>MSRLRVERGPPAYPPSGPHMNCGRAPRTSGTQIVISDRKKLDQATETGSSCTSWFERGYRNIVETGDEADPFLFLLNEVWDEGDTWGRKGNDGKGKVSDSGMGSKTINPLHLMLHLRHDVFSIPWANTRQPNEIVHRSESRDLIDLIEVQVFKRLNVGKQAAAWVLNRTHVRRNHWMEKRQGGLRSMRVKGRQARRLGHDDAEQELVLPGAGHWHGSCAGHCPRRHVRYPGGIMNGGIPPNWVCIVEGRAAQHQGA</sequence>
<accession>A0AAD7CYK3</accession>
<name>A0AAD7CYK3_MYCRO</name>
<reference evidence="2" key="1">
    <citation type="submission" date="2023-03" db="EMBL/GenBank/DDBJ databases">
        <title>Massive genome expansion in bonnet fungi (Mycena s.s.) driven by repeated elements and novel gene families across ecological guilds.</title>
        <authorList>
            <consortium name="Lawrence Berkeley National Laboratory"/>
            <person name="Harder C.B."/>
            <person name="Miyauchi S."/>
            <person name="Viragh M."/>
            <person name="Kuo A."/>
            <person name="Thoen E."/>
            <person name="Andreopoulos B."/>
            <person name="Lu D."/>
            <person name="Skrede I."/>
            <person name="Drula E."/>
            <person name="Henrissat B."/>
            <person name="Morin E."/>
            <person name="Kohler A."/>
            <person name="Barry K."/>
            <person name="LaButti K."/>
            <person name="Morin E."/>
            <person name="Salamov A."/>
            <person name="Lipzen A."/>
            <person name="Mereny Z."/>
            <person name="Hegedus B."/>
            <person name="Baldrian P."/>
            <person name="Stursova M."/>
            <person name="Weitz H."/>
            <person name="Taylor A."/>
            <person name="Grigoriev I.V."/>
            <person name="Nagy L.G."/>
            <person name="Martin F."/>
            <person name="Kauserud H."/>
        </authorList>
    </citation>
    <scope>NUCLEOTIDE SEQUENCE</scope>
    <source>
        <strain evidence="2">CBHHK067</strain>
    </source>
</reference>
<feature type="region of interest" description="Disordered" evidence="1">
    <location>
        <begin position="1"/>
        <end position="30"/>
    </location>
</feature>
<evidence type="ECO:0000313" key="3">
    <source>
        <dbReference type="Proteomes" id="UP001221757"/>
    </source>
</evidence>
<evidence type="ECO:0000313" key="2">
    <source>
        <dbReference type="EMBL" id="KAJ7669698.1"/>
    </source>
</evidence>